<reference evidence="3 4" key="1">
    <citation type="submission" date="2022-10" db="EMBL/GenBank/DDBJ databases">
        <authorList>
            <person name="Xie J."/>
            <person name="Shen N."/>
        </authorList>
    </citation>
    <scope>NUCLEOTIDE SEQUENCE [LARGE SCALE GENOMIC DNA]</scope>
    <source>
        <strain evidence="3 4">YIM65594</strain>
    </source>
</reference>
<feature type="region of interest" description="Disordered" evidence="1">
    <location>
        <begin position="1"/>
        <end position="23"/>
    </location>
</feature>
<evidence type="ECO:0000313" key="3">
    <source>
        <dbReference type="EMBL" id="MEB8338395.1"/>
    </source>
</evidence>
<organism evidence="3 4">
    <name type="scientific">Streptomyces endophyticus</name>
    <dbReference type="NCBI Taxonomy" id="714166"/>
    <lineage>
        <taxon>Bacteria</taxon>
        <taxon>Bacillati</taxon>
        <taxon>Actinomycetota</taxon>
        <taxon>Actinomycetes</taxon>
        <taxon>Kitasatosporales</taxon>
        <taxon>Streptomycetaceae</taxon>
        <taxon>Streptomyces</taxon>
    </lineage>
</organism>
<comment type="caution">
    <text evidence="3">The sequence shown here is derived from an EMBL/GenBank/DDBJ whole genome shotgun (WGS) entry which is preliminary data.</text>
</comment>
<dbReference type="Proteomes" id="UP001354931">
    <property type="component" value="Unassembled WGS sequence"/>
</dbReference>
<gene>
    <name evidence="3" type="ORF">OKJ99_12895</name>
</gene>
<evidence type="ECO:0000259" key="2">
    <source>
        <dbReference type="Pfam" id="PF07179"/>
    </source>
</evidence>
<dbReference type="InterPro" id="IPR009839">
    <property type="entry name" value="SseB_N"/>
</dbReference>
<keyword evidence="4" id="KW-1185">Reference proteome</keyword>
<evidence type="ECO:0000256" key="1">
    <source>
        <dbReference type="SAM" id="MobiDB-lite"/>
    </source>
</evidence>
<feature type="domain" description="SseB protein N-terminal" evidence="2">
    <location>
        <begin position="22"/>
        <end position="132"/>
    </location>
</feature>
<evidence type="ECO:0000313" key="4">
    <source>
        <dbReference type="Proteomes" id="UP001354931"/>
    </source>
</evidence>
<proteinExistence type="predicted"/>
<accession>A0ABU6F312</accession>
<dbReference type="Pfam" id="PF07179">
    <property type="entry name" value="SseB"/>
    <property type="match status" value="1"/>
</dbReference>
<name>A0ABU6F312_9ACTN</name>
<sequence length="139" mass="14593">MDSNATPQNATPQNGASPAQQALSVLSLNTEDQGALDTLAECEVLVPVPDETGEDQDSASSALSLPVIEQPGGEQLVPLFTSELRMSELLPFISRCTPVPLGALAERWPTELSMTIDAGSPDALTLNGQGVRELLGHRS</sequence>
<dbReference type="RefSeq" id="WP_326016182.1">
    <property type="nucleotide sequence ID" value="NZ_JAOZYC010000093.1"/>
</dbReference>
<protein>
    <submittedName>
        <fullName evidence="3">SseB family protein</fullName>
    </submittedName>
</protein>
<dbReference type="EMBL" id="JAOZYC010000093">
    <property type="protein sequence ID" value="MEB8338395.1"/>
    <property type="molecule type" value="Genomic_DNA"/>
</dbReference>